<evidence type="ECO:0000256" key="2">
    <source>
        <dbReference type="ARBA" id="ARBA00022543"/>
    </source>
</evidence>
<evidence type="ECO:0000256" key="6">
    <source>
        <dbReference type="ARBA" id="ARBA00022989"/>
    </source>
</evidence>
<dbReference type="SUPFAM" id="SSF81321">
    <property type="entry name" value="Family A G protein-coupled receptor-like"/>
    <property type="match status" value="1"/>
</dbReference>
<feature type="domain" description="G-protein coupled receptors family 1 profile" evidence="18">
    <location>
        <begin position="38"/>
        <end position="294"/>
    </location>
</feature>
<dbReference type="PRINTS" id="PR00237">
    <property type="entry name" value="GPCRRHODOPSN"/>
</dbReference>
<evidence type="ECO:0000256" key="9">
    <source>
        <dbReference type="ARBA" id="ARBA00023136"/>
    </source>
</evidence>
<dbReference type="InterPro" id="IPR017452">
    <property type="entry name" value="GPCR_Rhodpsn_7TM"/>
</dbReference>
<feature type="transmembrane region" description="Helical" evidence="17">
    <location>
        <begin position="20"/>
        <end position="46"/>
    </location>
</feature>
<feature type="region of interest" description="Disordered" evidence="16">
    <location>
        <begin position="327"/>
        <end position="348"/>
    </location>
</feature>
<keyword evidence="2" id="KW-0600">Photoreceptor protein</keyword>
<keyword evidence="9 17" id="KW-0472">Membrane</keyword>
<evidence type="ECO:0000256" key="5">
    <source>
        <dbReference type="ARBA" id="ARBA00022925"/>
    </source>
</evidence>
<feature type="transmembrane region" description="Helical" evidence="17">
    <location>
        <begin position="278"/>
        <end position="297"/>
    </location>
</feature>
<evidence type="ECO:0000256" key="8">
    <source>
        <dbReference type="ARBA" id="ARBA00023040"/>
    </source>
</evidence>
<evidence type="ECO:0000256" key="13">
    <source>
        <dbReference type="ARBA" id="ARBA00023224"/>
    </source>
</evidence>
<evidence type="ECO:0000256" key="10">
    <source>
        <dbReference type="ARBA" id="ARBA00023139"/>
    </source>
</evidence>
<accession>A0A068FK77</accession>
<dbReference type="EMBL" id="KF613603">
    <property type="protein sequence ID" value="AID66634.1"/>
    <property type="molecule type" value="mRNA"/>
</dbReference>
<feature type="transmembrane region" description="Helical" evidence="17">
    <location>
        <begin position="58"/>
        <end position="81"/>
    </location>
</feature>
<evidence type="ECO:0000259" key="18">
    <source>
        <dbReference type="PROSITE" id="PS50262"/>
    </source>
</evidence>
<keyword evidence="10" id="KW-0564">Palmitate</keyword>
<evidence type="ECO:0000313" key="19">
    <source>
        <dbReference type="EMBL" id="AID66634.1"/>
    </source>
</evidence>
<keyword evidence="6 17" id="KW-1133">Transmembrane helix</keyword>
<dbReference type="InterPro" id="IPR050125">
    <property type="entry name" value="GPCR_opsins"/>
</dbReference>
<comment type="similarity">
    <text evidence="15">Belongs to the G-protein coupled receptor 1 family.</text>
</comment>
<comment type="subcellular location">
    <subcellularLocation>
        <location evidence="1">Membrane</location>
        <topology evidence="1">Multi-pass membrane protein</topology>
    </subcellularLocation>
</comment>
<reference evidence="19" key="1">
    <citation type="journal article" date="2014" name="Front. Zool.">
        <title>Evolution of clitellate phaosomes from rhabdomeric photoreceptor cells of polychaetes - a study in the leech Helobdella robusta (Annelida, Sedentaria, Clitellata).</title>
        <authorList>
            <person name="Doering C."/>
            <person name="Gosda J."/>
            <person name="Tessmar-Raible K."/>
            <person name="Hausen H."/>
            <person name="Arendt D."/>
            <person name="Purschke G."/>
        </authorList>
    </citation>
    <scope>NUCLEOTIDE SEQUENCE</scope>
    <source>
        <strain evidence="19">TX</strain>
    </source>
</reference>
<keyword evidence="3" id="KW-0716">Sensory transduction</keyword>
<name>A0A068FK77_HELRO</name>
<keyword evidence="11" id="KW-1015">Disulfide bond</keyword>
<dbReference type="PROSITE" id="PS00237">
    <property type="entry name" value="G_PROTEIN_RECEP_F1_1"/>
    <property type="match status" value="1"/>
</dbReference>
<evidence type="ECO:0000256" key="16">
    <source>
        <dbReference type="SAM" id="MobiDB-lite"/>
    </source>
</evidence>
<protein>
    <submittedName>
        <fullName evidence="19">Opsin B</fullName>
    </submittedName>
</protein>
<dbReference type="GO" id="GO:0009881">
    <property type="term" value="F:photoreceptor activity"/>
    <property type="evidence" value="ECO:0007669"/>
    <property type="project" value="UniProtKB-KW"/>
</dbReference>
<keyword evidence="14" id="KW-0449">Lipoprotein</keyword>
<dbReference type="Gene3D" id="1.20.1070.10">
    <property type="entry name" value="Rhodopsin 7-helix transmembrane proteins"/>
    <property type="match status" value="1"/>
</dbReference>
<keyword evidence="4 15" id="KW-0812">Transmembrane</keyword>
<keyword evidence="13 15" id="KW-0807">Transducer</keyword>
<feature type="transmembrane region" description="Helical" evidence="17">
    <location>
        <begin position="236"/>
        <end position="258"/>
    </location>
</feature>
<feature type="compositionally biased region" description="Low complexity" evidence="16">
    <location>
        <begin position="330"/>
        <end position="342"/>
    </location>
</feature>
<evidence type="ECO:0000256" key="15">
    <source>
        <dbReference type="RuleBase" id="RU000688"/>
    </source>
</evidence>
<feature type="non-terminal residue" evidence="19">
    <location>
        <position position="1"/>
    </location>
</feature>
<dbReference type="GO" id="GO:0007602">
    <property type="term" value="P:phototransduction"/>
    <property type="evidence" value="ECO:0007669"/>
    <property type="project" value="UniProtKB-KW"/>
</dbReference>
<dbReference type="PROSITE" id="PS50262">
    <property type="entry name" value="G_PROTEIN_RECEP_F1_2"/>
    <property type="match status" value="1"/>
</dbReference>
<evidence type="ECO:0000256" key="11">
    <source>
        <dbReference type="ARBA" id="ARBA00023157"/>
    </source>
</evidence>
<proteinExistence type="evidence at transcript level"/>
<evidence type="ECO:0000256" key="3">
    <source>
        <dbReference type="ARBA" id="ARBA00022606"/>
    </source>
</evidence>
<keyword evidence="12 15" id="KW-0675">Receptor</keyword>
<evidence type="ECO:0000256" key="4">
    <source>
        <dbReference type="ARBA" id="ARBA00022692"/>
    </source>
</evidence>
<evidence type="ECO:0000256" key="1">
    <source>
        <dbReference type="ARBA" id="ARBA00004141"/>
    </source>
</evidence>
<dbReference type="InterPro" id="IPR000276">
    <property type="entry name" value="GPCR_Rhodpsn"/>
</dbReference>
<sequence>YIHPHWDQYRQVIDEAPGGFMIILGIYITIVAFIGTIGNMIVLWIFTTTPSLKTPSNMLAINLATCDLMFSAIIGFPMMALACFKKYWIWGFVGCQWYAFVAGVSGLVSINTLTAISIDRYMVIAKPLYMMQAASKSRSLQQIIFVWCYAIGWVLPPWFGWGAFMPEGFGFSCTWDYLTRTTNNISFNMCFVTFQFILPVSLVLICYVGIVNAVAQNRKEMGRMSKDTANQTKQEIQIAKVVAVNVLFFIVTWLPYVTVAMLGVAGHSHLVTPYTTEIPVMLAKASGAWNPIIYALSHPRYRDALRKSKLPFRYLLGKPLKTEVSAANTRMSEMSSSGGSVRSGRRRD</sequence>
<evidence type="ECO:0000256" key="14">
    <source>
        <dbReference type="ARBA" id="ARBA00023288"/>
    </source>
</evidence>
<evidence type="ECO:0000256" key="12">
    <source>
        <dbReference type="ARBA" id="ARBA00023170"/>
    </source>
</evidence>
<feature type="transmembrane region" description="Helical" evidence="17">
    <location>
        <begin position="139"/>
        <end position="159"/>
    </location>
</feature>
<keyword evidence="5" id="KW-0681">Retinal protein</keyword>
<evidence type="ECO:0000256" key="17">
    <source>
        <dbReference type="SAM" id="Phobius"/>
    </source>
</evidence>
<feature type="transmembrane region" description="Helical" evidence="17">
    <location>
        <begin position="196"/>
        <end position="215"/>
    </location>
</feature>
<dbReference type="GO" id="GO:0004930">
    <property type="term" value="F:G protein-coupled receptor activity"/>
    <property type="evidence" value="ECO:0007669"/>
    <property type="project" value="UniProtKB-KW"/>
</dbReference>
<dbReference type="AlphaFoldDB" id="A0A068FK77"/>
<dbReference type="FunFam" id="1.20.1070.10:FF:000044">
    <property type="entry name" value="Opsin, ultraviolet-sensitive"/>
    <property type="match status" value="1"/>
</dbReference>
<feature type="non-terminal residue" evidence="19">
    <location>
        <position position="348"/>
    </location>
</feature>
<keyword evidence="7" id="KW-0157">Chromophore</keyword>
<dbReference type="SMART" id="SM01381">
    <property type="entry name" value="7TM_GPCR_Srsx"/>
    <property type="match status" value="1"/>
</dbReference>
<dbReference type="Pfam" id="PF00001">
    <property type="entry name" value="7tm_1"/>
    <property type="match status" value="1"/>
</dbReference>
<organism evidence="19">
    <name type="scientific">Helobdella robusta</name>
    <name type="common">Californian leech</name>
    <dbReference type="NCBI Taxonomy" id="6412"/>
    <lineage>
        <taxon>Eukaryota</taxon>
        <taxon>Metazoa</taxon>
        <taxon>Spiralia</taxon>
        <taxon>Lophotrochozoa</taxon>
        <taxon>Annelida</taxon>
        <taxon>Clitellata</taxon>
        <taxon>Hirudinea</taxon>
        <taxon>Rhynchobdellida</taxon>
        <taxon>Glossiphoniidae</taxon>
        <taxon>Helobdella</taxon>
    </lineage>
</organism>
<evidence type="ECO:0000256" key="7">
    <source>
        <dbReference type="ARBA" id="ARBA00022991"/>
    </source>
</evidence>
<keyword evidence="8 15" id="KW-0297">G-protein coupled receptor</keyword>
<feature type="transmembrane region" description="Helical" evidence="17">
    <location>
        <begin position="87"/>
        <end position="118"/>
    </location>
</feature>
<dbReference type="PANTHER" id="PTHR24240">
    <property type="entry name" value="OPSIN"/>
    <property type="match status" value="1"/>
</dbReference>
<dbReference type="GO" id="GO:0016020">
    <property type="term" value="C:membrane"/>
    <property type="evidence" value="ECO:0007669"/>
    <property type="project" value="UniProtKB-SubCell"/>
</dbReference>